<feature type="transmembrane region" description="Helical" evidence="1">
    <location>
        <begin position="164"/>
        <end position="183"/>
    </location>
</feature>
<keyword evidence="1" id="KW-0812">Transmembrane</keyword>
<dbReference type="Proteomes" id="UP000476064">
    <property type="component" value="Chromosome"/>
</dbReference>
<dbReference type="RefSeq" id="WP_162357663.1">
    <property type="nucleotide sequence ID" value="NZ_CP048209.1"/>
</dbReference>
<keyword evidence="3" id="KW-1185">Reference proteome</keyword>
<accession>A0A6C0G1I9</accession>
<evidence type="ECO:0000313" key="2">
    <source>
        <dbReference type="EMBL" id="QHT61224.1"/>
    </source>
</evidence>
<proteinExistence type="predicted"/>
<dbReference type="AlphaFoldDB" id="A0A6C0G1I9"/>
<reference evidence="2 3" key="1">
    <citation type="submission" date="2020-01" db="EMBL/GenBank/DDBJ databases">
        <title>Paenibacillus sp. nov., isolated from tomato rhizosphere.</title>
        <authorList>
            <person name="Weon H.-Y."/>
            <person name="Lee S.A."/>
        </authorList>
    </citation>
    <scope>NUCLEOTIDE SEQUENCE [LARGE SCALE GENOMIC DNA]</scope>
    <source>
        <strain evidence="2 3">12200R-189</strain>
    </source>
</reference>
<keyword evidence="1" id="KW-1133">Transmembrane helix</keyword>
<gene>
    <name evidence="2" type="ORF">GXP70_15505</name>
</gene>
<organism evidence="2 3">
    <name type="scientific">Paenibacillus lycopersici</name>
    <dbReference type="NCBI Taxonomy" id="2704462"/>
    <lineage>
        <taxon>Bacteria</taxon>
        <taxon>Bacillati</taxon>
        <taxon>Bacillota</taxon>
        <taxon>Bacilli</taxon>
        <taxon>Bacillales</taxon>
        <taxon>Paenibacillaceae</taxon>
        <taxon>Paenibacillus</taxon>
    </lineage>
</organism>
<name>A0A6C0G1I9_9BACL</name>
<dbReference type="EMBL" id="CP048209">
    <property type="protein sequence ID" value="QHT61224.1"/>
    <property type="molecule type" value="Genomic_DNA"/>
</dbReference>
<evidence type="ECO:0000313" key="3">
    <source>
        <dbReference type="Proteomes" id="UP000476064"/>
    </source>
</evidence>
<dbReference type="KEGG" id="plyc:GXP70_15505"/>
<keyword evidence="1" id="KW-0472">Membrane</keyword>
<protein>
    <submittedName>
        <fullName evidence="2">Uncharacterized protein</fullName>
    </submittedName>
</protein>
<sequence length="281" mass="32718">MDNFRDKFRNQRYMAHVSLLGTTQLHKRNPYTIACWSMAFPGFGHLLLNKYLRGYALILWEVFINQKIHLNVAMVQTFNGHFQAARDALDPKFISLYIPVYLFAIYDSYRTSVDLNKVYLLAQRENGPFNVFSIGALEINYLDKRKPRVAAIWSMGIPSAGQLYIHRIVLVGFLLISTIIIVWQSNVMLAIHDLILVDIRASSAVLNEQWFLYFPSLYFFTIYDSYTNTIENNKLFDESQRKYLIEKFQPAGHRIMIGDNCRCSSWLRSNIQVFSKSALLN</sequence>
<evidence type="ECO:0000256" key="1">
    <source>
        <dbReference type="SAM" id="Phobius"/>
    </source>
</evidence>